<dbReference type="EMBL" id="FWFG01000069">
    <property type="protein sequence ID" value="SLM92546.1"/>
    <property type="molecule type" value="Genomic_DNA"/>
</dbReference>
<evidence type="ECO:0000256" key="1">
    <source>
        <dbReference type="ARBA" id="ARBA00006484"/>
    </source>
</evidence>
<dbReference type="InterPro" id="IPR002347">
    <property type="entry name" value="SDR_fam"/>
</dbReference>
<dbReference type="InterPro" id="IPR036291">
    <property type="entry name" value="NAD(P)-bd_dom_sf"/>
</dbReference>
<keyword evidence="5" id="KW-1185">Reference proteome</keyword>
<name>A0A1X6X1X9_9MICO</name>
<reference evidence="4 5" key="1">
    <citation type="submission" date="2017-02" db="EMBL/GenBank/DDBJ databases">
        <authorList>
            <person name="Peterson S.W."/>
        </authorList>
    </citation>
    <scope>NUCLEOTIDE SEQUENCE [LARGE SCALE GENOMIC DNA]</scope>
    <source>
        <strain evidence="4 5">CIP104813</strain>
    </source>
</reference>
<proteinExistence type="inferred from homology"/>
<dbReference type="PRINTS" id="PR00081">
    <property type="entry name" value="GDHRDH"/>
</dbReference>
<dbReference type="SUPFAM" id="SSF51735">
    <property type="entry name" value="NAD(P)-binding Rossmann-fold domains"/>
    <property type="match status" value="1"/>
</dbReference>
<comment type="similarity">
    <text evidence="1 3">Belongs to the short-chain dehydrogenases/reductases (SDR) family.</text>
</comment>
<dbReference type="PRINTS" id="PR00080">
    <property type="entry name" value="SDRFAMILY"/>
</dbReference>
<dbReference type="CDD" id="cd05233">
    <property type="entry name" value="SDR_c"/>
    <property type="match status" value="1"/>
</dbReference>
<dbReference type="GO" id="GO:0016491">
    <property type="term" value="F:oxidoreductase activity"/>
    <property type="evidence" value="ECO:0007669"/>
    <property type="project" value="UniProtKB-KW"/>
</dbReference>
<dbReference type="PANTHER" id="PTHR44196">
    <property type="entry name" value="DEHYDROGENASE/REDUCTASE SDR FAMILY MEMBER 7B"/>
    <property type="match status" value="1"/>
</dbReference>
<organism evidence="4 5">
    <name type="scientific">Brachybacterium nesterenkovii</name>
    <dbReference type="NCBI Taxonomy" id="47847"/>
    <lineage>
        <taxon>Bacteria</taxon>
        <taxon>Bacillati</taxon>
        <taxon>Actinomycetota</taxon>
        <taxon>Actinomycetes</taxon>
        <taxon>Micrococcales</taxon>
        <taxon>Dermabacteraceae</taxon>
        <taxon>Brachybacterium</taxon>
    </lineage>
</organism>
<gene>
    <name evidence="4" type="ORF">FM110_08465</name>
</gene>
<evidence type="ECO:0000256" key="3">
    <source>
        <dbReference type="RuleBase" id="RU000363"/>
    </source>
</evidence>
<protein>
    <submittedName>
        <fullName evidence="4">Short-chain dehydrogenase/reductase SDR</fullName>
    </submittedName>
</protein>
<dbReference type="Gene3D" id="3.40.50.720">
    <property type="entry name" value="NAD(P)-binding Rossmann-like Domain"/>
    <property type="match status" value="1"/>
</dbReference>
<dbReference type="RefSeq" id="WP_087104342.1">
    <property type="nucleotide sequence ID" value="NZ_FWFG01000069.1"/>
</dbReference>
<keyword evidence="2" id="KW-0560">Oxidoreductase</keyword>
<dbReference type="Pfam" id="PF00106">
    <property type="entry name" value="adh_short"/>
    <property type="match status" value="1"/>
</dbReference>
<accession>A0A1X6X1X9</accession>
<sequence length="264" mass="27570">MTSPAPASRPLVLVTGASSGIGEAIARRAAADGARVVLMARRADRLAELAAEIGAVPVAVDLGDADATAAACDRVLAEHGVPDVIVNNAGSGRFTAIEETSAAEASAQVALPYLAAFAVTRGFIEPMLKRGTGIIFQINSPVAVVPWPGAVGYAAGRFALRGFTEALRQDLAGTGIRVGSLTPTRVTSDYFEANPGSRDRVPRIEWLVGSMTPEQAAAAAAEAIARRPGKDSYAPWRWALLAPLARAVPGPVAWLFRLTGHRRR</sequence>
<dbReference type="OrthoDB" id="9792003at2"/>
<dbReference type="GO" id="GO:0016020">
    <property type="term" value="C:membrane"/>
    <property type="evidence" value="ECO:0007669"/>
    <property type="project" value="TreeGrafter"/>
</dbReference>
<dbReference type="AlphaFoldDB" id="A0A1X6X1X9"/>
<dbReference type="Proteomes" id="UP000195981">
    <property type="component" value="Unassembled WGS sequence"/>
</dbReference>
<evidence type="ECO:0000313" key="4">
    <source>
        <dbReference type="EMBL" id="SLM92546.1"/>
    </source>
</evidence>
<evidence type="ECO:0000313" key="5">
    <source>
        <dbReference type="Proteomes" id="UP000195981"/>
    </source>
</evidence>
<evidence type="ECO:0000256" key="2">
    <source>
        <dbReference type="ARBA" id="ARBA00023002"/>
    </source>
</evidence>
<dbReference type="PANTHER" id="PTHR44196:SF1">
    <property type="entry name" value="DEHYDROGENASE_REDUCTASE SDR FAMILY MEMBER 7B"/>
    <property type="match status" value="1"/>
</dbReference>